<keyword evidence="1" id="KW-0732">Signal</keyword>
<keyword evidence="3" id="KW-1185">Reference proteome</keyword>
<proteinExistence type="predicted"/>
<evidence type="ECO:0000313" key="2">
    <source>
        <dbReference type="EMBL" id="KAH9414243.1"/>
    </source>
</evidence>
<gene>
    <name evidence="2" type="ORF">DERP_008438</name>
</gene>
<feature type="signal peptide" evidence="1">
    <location>
        <begin position="1"/>
        <end position="19"/>
    </location>
</feature>
<organism evidence="2 3">
    <name type="scientific">Dermatophagoides pteronyssinus</name>
    <name type="common">European house dust mite</name>
    <dbReference type="NCBI Taxonomy" id="6956"/>
    <lineage>
        <taxon>Eukaryota</taxon>
        <taxon>Metazoa</taxon>
        <taxon>Ecdysozoa</taxon>
        <taxon>Arthropoda</taxon>
        <taxon>Chelicerata</taxon>
        <taxon>Arachnida</taxon>
        <taxon>Acari</taxon>
        <taxon>Acariformes</taxon>
        <taxon>Sarcoptiformes</taxon>
        <taxon>Astigmata</taxon>
        <taxon>Psoroptidia</taxon>
        <taxon>Analgoidea</taxon>
        <taxon>Pyroglyphidae</taxon>
        <taxon>Dermatophagoidinae</taxon>
        <taxon>Dermatophagoides</taxon>
    </lineage>
</organism>
<feature type="chain" id="PRO_5046379500" evidence="1">
    <location>
        <begin position="20"/>
        <end position="83"/>
    </location>
</feature>
<dbReference type="Proteomes" id="UP000887458">
    <property type="component" value="Unassembled WGS sequence"/>
</dbReference>
<sequence length="83" mass="9901">MYPSSRLFFLMSMLRWSSSTLTKYSICKQDHQELSTRKESCDLQEWSKLQGKIFRRFPETLPKLDQMLDDEEDPLSIVHQSID</sequence>
<reference evidence="2 3" key="2">
    <citation type="journal article" date="2022" name="Mol. Biol. Evol.">
        <title>Comparative Genomics Reveals Insights into the Divergent Evolution of Astigmatic Mites and Household Pest Adaptations.</title>
        <authorList>
            <person name="Xiong Q."/>
            <person name="Wan A.T."/>
            <person name="Liu X."/>
            <person name="Fung C.S."/>
            <person name="Xiao X."/>
            <person name="Malainual N."/>
            <person name="Hou J."/>
            <person name="Wang L."/>
            <person name="Wang M."/>
            <person name="Yang K.Y."/>
            <person name="Cui Y."/>
            <person name="Leung E.L."/>
            <person name="Nong W."/>
            <person name="Shin S.K."/>
            <person name="Au S.W."/>
            <person name="Jeong K.Y."/>
            <person name="Chew F.T."/>
            <person name="Hui J.H."/>
            <person name="Leung T.F."/>
            <person name="Tungtrongchitr A."/>
            <person name="Zhong N."/>
            <person name="Liu Z."/>
            <person name="Tsui S.K."/>
        </authorList>
    </citation>
    <scope>NUCLEOTIDE SEQUENCE [LARGE SCALE GENOMIC DNA]</scope>
    <source>
        <strain evidence="2">Derp</strain>
    </source>
</reference>
<comment type="caution">
    <text evidence="2">The sequence shown here is derived from an EMBL/GenBank/DDBJ whole genome shotgun (WGS) entry which is preliminary data.</text>
</comment>
<evidence type="ECO:0000256" key="1">
    <source>
        <dbReference type="SAM" id="SignalP"/>
    </source>
</evidence>
<evidence type="ECO:0000313" key="3">
    <source>
        <dbReference type="Proteomes" id="UP000887458"/>
    </source>
</evidence>
<reference evidence="2 3" key="1">
    <citation type="journal article" date="2018" name="J. Allergy Clin. Immunol.">
        <title>High-quality assembly of Dermatophagoides pteronyssinus genome and transcriptome reveals a wide range of novel allergens.</title>
        <authorList>
            <person name="Liu X.Y."/>
            <person name="Yang K.Y."/>
            <person name="Wang M.Q."/>
            <person name="Kwok J.S."/>
            <person name="Zeng X."/>
            <person name="Yang Z."/>
            <person name="Xiao X.J."/>
            <person name="Lau C.P."/>
            <person name="Li Y."/>
            <person name="Huang Z.M."/>
            <person name="Ba J.G."/>
            <person name="Yim A.K."/>
            <person name="Ouyang C.Y."/>
            <person name="Ngai S.M."/>
            <person name="Chan T.F."/>
            <person name="Leung E.L."/>
            <person name="Liu L."/>
            <person name="Liu Z.G."/>
            <person name="Tsui S.K."/>
        </authorList>
    </citation>
    <scope>NUCLEOTIDE SEQUENCE [LARGE SCALE GENOMIC DNA]</scope>
    <source>
        <strain evidence="2">Derp</strain>
    </source>
</reference>
<dbReference type="EMBL" id="NJHN03000112">
    <property type="protein sequence ID" value="KAH9414243.1"/>
    <property type="molecule type" value="Genomic_DNA"/>
</dbReference>
<name>A0ABQ8IV90_DERPT</name>
<protein>
    <submittedName>
        <fullName evidence="2">Uncharacterized protein</fullName>
    </submittedName>
</protein>
<accession>A0ABQ8IV90</accession>